<dbReference type="SUPFAM" id="SSF53756">
    <property type="entry name" value="UDP-Glycosyltransferase/glycogen phosphorylase"/>
    <property type="match status" value="1"/>
</dbReference>
<reference evidence="2" key="1">
    <citation type="submission" date="2016-08" db="EMBL/GenBank/DDBJ databases">
        <authorList>
            <person name="Varghese N."/>
            <person name="Submissions Spin"/>
        </authorList>
    </citation>
    <scope>NUCLEOTIDE SEQUENCE [LARGE SCALE GENOMIC DNA]</scope>
    <source>
        <strain evidence="2">HAMBI 2975</strain>
    </source>
</reference>
<dbReference type="EMBL" id="FMAG01000001">
    <property type="protein sequence ID" value="SCB07521.1"/>
    <property type="molecule type" value="Genomic_DNA"/>
</dbReference>
<accession>A0A1C3TWC7</accession>
<evidence type="ECO:0000313" key="1">
    <source>
        <dbReference type="EMBL" id="SCB07521.1"/>
    </source>
</evidence>
<dbReference type="PANTHER" id="PTHR46401:SF8">
    <property type="entry name" value="BLL6006 PROTEIN"/>
    <property type="match status" value="1"/>
</dbReference>
<dbReference type="PANTHER" id="PTHR46401">
    <property type="entry name" value="GLYCOSYLTRANSFERASE WBBK-RELATED"/>
    <property type="match status" value="1"/>
</dbReference>
<dbReference type="STRING" id="410764.GA0061103_1096"/>
<dbReference type="CDD" id="cd03809">
    <property type="entry name" value="GT4_MtfB-like"/>
    <property type="match status" value="1"/>
</dbReference>
<sequence>MMKPVVMDISRLMERAHCPTPTGIDRYELHYANWLNERRKRTALTDLDAFPPPSWFVETGHTSAVTIPSERADKLVSMLNGRWAATEISPAQATLLERIFAAIDGKIRWQAASEVKAGEAHTQKLRKIAHAVANRFAHGLMLPDRASFVHVSHSRLDRTSAFSWLGETGRNGIFYVHDLIPLSHPEFVRPEEPERHRRRMETVLKHASLVLCNSQVTARALRTFAQESNRKLPSIAVLPPGVEQCFLSPPSDMARARMPYFVTLGTIEPRKNHILLLHLWQYLAERDGQMAPRLVIVGKRGWENSHILAMLERCPALPGLVIEVPGLEDAALARLVAGASALLAPSFTEGYGMPVAEAIALGTPVIASNISAHREAAAGQPAIFLDPLDGPSWRAALDMIATTPQRRMKPGPSSGWDTHFDDLEALIEADFSARRHAAQRASRRIERISTSAVLQ</sequence>
<name>A0A1C3TWC7_9HYPH</name>
<keyword evidence="1" id="KW-0808">Transferase</keyword>
<organism evidence="1 2">
    <name type="scientific">Rhizobium multihospitium</name>
    <dbReference type="NCBI Taxonomy" id="410764"/>
    <lineage>
        <taxon>Bacteria</taxon>
        <taxon>Pseudomonadati</taxon>
        <taxon>Pseudomonadota</taxon>
        <taxon>Alphaproteobacteria</taxon>
        <taxon>Hyphomicrobiales</taxon>
        <taxon>Rhizobiaceae</taxon>
        <taxon>Rhizobium/Agrobacterium group</taxon>
        <taxon>Rhizobium</taxon>
    </lineage>
</organism>
<protein>
    <submittedName>
        <fullName evidence="1">Glycosyltransferase involved in cell wall bisynthesis</fullName>
    </submittedName>
</protein>
<proteinExistence type="predicted"/>
<dbReference type="RefSeq" id="WP_245304618.1">
    <property type="nucleotide sequence ID" value="NZ_FMAG01000001.1"/>
</dbReference>
<dbReference type="Gene3D" id="3.40.50.2000">
    <property type="entry name" value="Glycogen Phosphorylase B"/>
    <property type="match status" value="1"/>
</dbReference>
<dbReference type="Proteomes" id="UP000199101">
    <property type="component" value="Unassembled WGS sequence"/>
</dbReference>
<dbReference type="GO" id="GO:0016757">
    <property type="term" value="F:glycosyltransferase activity"/>
    <property type="evidence" value="ECO:0007669"/>
    <property type="project" value="TreeGrafter"/>
</dbReference>
<dbReference type="Pfam" id="PF13692">
    <property type="entry name" value="Glyco_trans_1_4"/>
    <property type="match status" value="1"/>
</dbReference>
<keyword evidence="2" id="KW-1185">Reference proteome</keyword>
<dbReference type="AlphaFoldDB" id="A0A1C3TWC7"/>
<gene>
    <name evidence="1" type="ORF">GA0061103_1096</name>
</gene>
<evidence type="ECO:0000313" key="2">
    <source>
        <dbReference type="Proteomes" id="UP000199101"/>
    </source>
</evidence>